<feature type="transmembrane region" description="Helical" evidence="7">
    <location>
        <begin position="107"/>
        <end position="124"/>
    </location>
</feature>
<evidence type="ECO:0000256" key="2">
    <source>
        <dbReference type="ARBA" id="ARBA00022475"/>
    </source>
</evidence>
<dbReference type="GO" id="GO:0042158">
    <property type="term" value="P:lipoprotein biosynthetic process"/>
    <property type="evidence" value="ECO:0007669"/>
    <property type="project" value="UniProtKB-UniRule"/>
</dbReference>
<dbReference type="GO" id="GO:0008961">
    <property type="term" value="F:phosphatidylglycerol-prolipoprotein diacylglyceryl transferase activity"/>
    <property type="evidence" value="ECO:0007669"/>
    <property type="project" value="UniProtKB-UniRule"/>
</dbReference>
<reference evidence="8 9" key="1">
    <citation type="journal article" date="2022" name="IScience">
        <title>An ultrasensitive nanofiber-based assay for enzymatic hydrolysis and deep-sea microbial degradation of cellulose.</title>
        <authorList>
            <person name="Tsudome M."/>
            <person name="Tachioka M."/>
            <person name="Miyazaki M."/>
            <person name="Uchimura K."/>
            <person name="Tsuda M."/>
            <person name="Takaki Y."/>
            <person name="Deguchi S."/>
        </authorList>
    </citation>
    <scope>NUCLEOTIDE SEQUENCE [LARGE SCALE GENOMIC DNA]</scope>
    <source>
        <strain evidence="8 9">GE09</strain>
    </source>
</reference>
<evidence type="ECO:0000256" key="3">
    <source>
        <dbReference type="ARBA" id="ARBA00022679"/>
    </source>
</evidence>
<dbReference type="PROSITE" id="PS01311">
    <property type="entry name" value="LGT"/>
    <property type="match status" value="1"/>
</dbReference>
<feature type="binding site" evidence="7">
    <location>
        <position position="150"/>
    </location>
    <ligand>
        <name>a 1,2-diacyl-sn-glycero-3-phospho-(1'-sn-glycerol)</name>
        <dbReference type="ChEBI" id="CHEBI:64716"/>
    </ligand>
</feature>
<evidence type="ECO:0000256" key="5">
    <source>
        <dbReference type="ARBA" id="ARBA00022989"/>
    </source>
</evidence>
<evidence type="ECO:0000313" key="9">
    <source>
        <dbReference type="Proteomes" id="UP001320119"/>
    </source>
</evidence>
<proteinExistence type="inferred from homology"/>
<keyword evidence="5 7" id="KW-1133">Transmembrane helix</keyword>
<dbReference type="NCBIfam" id="TIGR00544">
    <property type="entry name" value="lgt"/>
    <property type="match status" value="1"/>
</dbReference>
<comment type="function">
    <text evidence="7">Catalyzes the transfer of the diacylglyceryl group from phosphatidylglycerol to the sulfhydryl group of the N-terminal cysteine of a prolipoprotein, the first step in the formation of mature lipoproteins.</text>
</comment>
<comment type="similarity">
    <text evidence="1 7">Belongs to the Lgt family.</text>
</comment>
<dbReference type="AlphaFoldDB" id="A0AAN2BM45"/>
<evidence type="ECO:0000256" key="6">
    <source>
        <dbReference type="ARBA" id="ARBA00023136"/>
    </source>
</evidence>
<comment type="pathway">
    <text evidence="7">Protein modification; lipoprotein biosynthesis (diacylglyceryl transfer).</text>
</comment>
<feature type="transmembrane region" description="Helical" evidence="7">
    <location>
        <begin position="248"/>
        <end position="267"/>
    </location>
</feature>
<evidence type="ECO:0000256" key="1">
    <source>
        <dbReference type="ARBA" id="ARBA00007150"/>
    </source>
</evidence>
<comment type="catalytic activity">
    <reaction evidence="7">
        <text>L-cysteinyl-[prolipoprotein] + a 1,2-diacyl-sn-glycero-3-phospho-(1'-sn-glycerol) = an S-1,2-diacyl-sn-glyceryl-L-cysteinyl-[prolipoprotein] + sn-glycerol 1-phosphate + H(+)</text>
        <dbReference type="Rhea" id="RHEA:56712"/>
        <dbReference type="Rhea" id="RHEA-COMP:14679"/>
        <dbReference type="Rhea" id="RHEA-COMP:14680"/>
        <dbReference type="ChEBI" id="CHEBI:15378"/>
        <dbReference type="ChEBI" id="CHEBI:29950"/>
        <dbReference type="ChEBI" id="CHEBI:57685"/>
        <dbReference type="ChEBI" id="CHEBI:64716"/>
        <dbReference type="ChEBI" id="CHEBI:140658"/>
        <dbReference type="EC" id="2.5.1.145"/>
    </reaction>
</comment>
<protein>
    <recommendedName>
        <fullName evidence="7">Phosphatidylglycerol--prolipoprotein diacylglyceryl transferase</fullName>
        <ecNumber evidence="7">2.5.1.145</ecNumber>
    </recommendedName>
</protein>
<keyword evidence="6 7" id="KW-0472">Membrane</keyword>
<evidence type="ECO:0000256" key="4">
    <source>
        <dbReference type="ARBA" id="ARBA00022692"/>
    </source>
</evidence>
<dbReference type="KEGG" id="marq:MARGE09_P3923"/>
<sequence>MLTYPEFDPVAFTVFESLTVFGNTFGPLQVHWYGLMYLFGFAACWALGMYRSRKPHYVVHARQMDDLLFYVAMGVVLGARVGYVIFYQFSEFMADPAMIFRVWDGGMSFHGGLLGVITATLMYCRKVNQNFFDVIDFFAPFVPIALGLGRLGNFIGGELYGRATDLPWAMVFPKDPEQLARHPSQLYQMFFEGAVLFAILFWFSRKPRPRAAVSALFVLLYGCVRFGVEFVRQPDAHITFLLFGWMTRGQILCIPMLLIGGGVFIWAMKRQKYGPGKELDSEQASAEKG</sequence>
<feature type="transmembrane region" description="Helical" evidence="7">
    <location>
        <begin position="211"/>
        <end position="228"/>
    </location>
</feature>
<feature type="transmembrane region" description="Helical" evidence="7">
    <location>
        <begin position="186"/>
        <end position="204"/>
    </location>
</feature>
<keyword evidence="2 7" id="KW-1003">Cell membrane</keyword>
<feature type="transmembrane region" description="Helical" evidence="7">
    <location>
        <begin position="131"/>
        <end position="151"/>
    </location>
</feature>
<feature type="transmembrane region" description="Helical" evidence="7">
    <location>
        <begin position="30"/>
        <end position="47"/>
    </location>
</feature>
<dbReference type="EC" id="2.5.1.145" evidence="7"/>
<accession>A0AAN2BM45</accession>
<evidence type="ECO:0000313" key="8">
    <source>
        <dbReference type="EMBL" id="BCD99721.1"/>
    </source>
</evidence>
<name>A0AAN2BM45_9GAMM</name>
<dbReference type="PANTHER" id="PTHR30589">
    <property type="entry name" value="PROLIPOPROTEIN DIACYLGLYCERYL TRANSFERASE"/>
    <property type="match status" value="1"/>
</dbReference>
<gene>
    <name evidence="7" type="primary">lgt</name>
    <name evidence="8" type="ORF">MARGE09_P3923</name>
</gene>
<dbReference type="Pfam" id="PF01790">
    <property type="entry name" value="LGT"/>
    <property type="match status" value="1"/>
</dbReference>
<feature type="transmembrane region" description="Helical" evidence="7">
    <location>
        <begin position="67"/>
        <end position="87"/>
    </location>
</feature>
<dbReference type="HAMAP" id="MF_01147">
    <property type="entry name" value="Lgt"/>
    <property type="match status" value="1"/>
</dbReference>
<keyword evidence="3 7" id="KW-0808">Transferase</keyword>
<evidence type="ECO:0000256" key="7">
    <source>
        <dbReference type="HAMAP-Rule" id="MF_01147"/>
    </source>
</evidence>
<organism evidence="8 9">
    <name type="scientific">Marinagarivorans cellulosilyticus</name>
    <dbReference type="NCBI Taxonomy" id="2721545"/>
    <lineage>
        <taxon>Bacteria</taxon>
        <taxon>Pseudomonadati</taxon>
        <taxon>Pseudomonadota</taxon>
        <taxon>Gammaproteobacteria</taxon>
        <taxon>Cellvibrionales</taxon>
        <taxon>Cellvibrionaceae</taxon>
        <taxon>Marinagarivorans</taxon>
    </lineage>
</organism>
<dbReference type="RefSeq" id="WP_236984984.1">
    <property type="nucleotide sequence ID" value="NZ_AP023086.1"/>
</dbReference>
<dbReference type="InterPro" id="IPR001640">
    <property type="entry name" value="Lgt"/>
</dbReference>
<dbReference type="GO" id="GO:0005886">
    <property type="term" value="C:plasma membrane"/>
    <property type="evidence" value="ECO:0007669"/>
    <property type="project" value="UniProtKB-SubCell"/>
</dbReference>
<keyword evidence="4 7" id="KW-0812">Transmembrane</keyword>
<dbReference type="Proteomes" id="UP001320119">
    <property type="component" value="Chromosome"/>
</dbReference>
<dbReference type="EMBL" id="AP023086">
    <property type="protein sequence ID" value="BCD99721.1"/>
    <property type="molecule type" value="Genomic_DNA"/>
</dbReference>
<comment type="subcellular location">
    <subcellularLocation>
        <location evidence="7">Cell membrane</location>
        <topology evidence="7">Multi-pass membrane protein</topology>
    </subcellularLocation>
</comment>
<dbReference type="PANTHER" id="PTHR30589:SF0">
    <property type="entry name" value="PHOSPHATIDYLGLYCEROL--PROLIPOPROTEIN DIACYLGLYCERYL TRANSFERASE"/>
    <property type="match status" value="1"/>
</dbReference>
<keyword evidence="9" id="KW-1185">Reference proteome</keyword>